<feature type="transmembrane region" description="Helical" evidence="1">
    <location>
        <begin position="9"/>
        <end position="31"/>
    </location>
</feature>
<keyword evidence="1" id="KW-0812">Transmembrane</keyword>
<accession>A0A7K0FS83</accession>
<dbReference type="RefSeq" id="WP_154288570.1">
    <property type="nucleotide sequence ID" value="NZ_WKJI01000004.1"/>
</dbReference>
<dbReference type="AlphaFoldDB" id="A0A7K0FS83"/>
<feature type="transmembrane region" description="Helical" evidence="1">
    <location>
        <begin position="37"/>
        <end position="56"/>
    </location>
</feature>
<dbReference type="EMBL" id="WKJI01000004">
    <property type="protein sequence ID" value="MRX48501.1"/>
    <property type="molecule type" value="Genomic_DNA"/>
</dbReference>
<evidence type="ECO:0000256" key="1">
    <source>
        <dbReference type="SAM" id="Phobius"/>
    </source>
</evidence>
<proteinExistence type="predicted"/>
<organism evidence="2 3">
    <name type="scientific">Pedobacter puniceum</name>
    <dbReference type="NCBI Taxonomy" id="2666136"/>
    <lineage>
        <taxon>Bacteria</taxon>
        <taxon>Pseudomonadati</taxon>
        <taxon>Bacteroidota</taxon>
        <taxon>Sphingobacteriia</taxon>
        <taxon>Sphingobacteriales</taxon>
        <taxon>Sphingobacteriaceae</taxon>
        <taxon>Pedobacter</taxon>
    </lineage>
</organism>
<keyword evidence="1" id="KW-0472">Membrane</keyword>
<dbReference type="Proteomes" id="UP000462931">
    <property type="component" value="Unassembled WGS sequence"/>
</dbReference>
<gene>
    <name evidence="2" type="ORF">GJJ64_15005</name>
</gene>
<comment type="caution">
    <text evidence="2">The sequence shown here is derived from an EMBL/GenBank/DDBJ whole genome shotgun (WGS) entry which is preliminary data.</text>
</comment>
<keyword evidence="3" id="KW-1185">Reference proteome</keyword>
<name>A0A7K0FS83_9SPHI</name>
<evidence type="ECO:0000313" key="2">
    <source>
        <dbReference type="EMBL" id="MRX48501.1"/>
    </source>
</evidence>
<sequence>MEVKLNKTLWIKIAIALVACYVVFSSYDYFINPKGTYYEGVTKVMLLVLLLTFLINLPKLIKLCIYGFVAFFSVAGFLIRIFSGLM</sequence>
<evidence type="ECO:0000313" key="3">
    <source>
        <dbReference type="Proteomes" id="UP000462931"/>
    </source>
</evidence>
<feature type="transmembrane region" description="Helical" evidence="1">
    <location>
        <begin position="63"/>
        <end position="83"/>
    </location>
</feature>
<reference evidence="2 3" key="1">
    <citation type="submission" date="2019-11" db="EMBL/GenBank/DDBJ databases">
        <authorList>
            <person name="Cheng Q."/>
            <person name="Yang Z."/>
        </authorList>
    </citation>
    <scope>NUCLEOTIDE SEQUENCE [LARGE SCALE GENOMIC DNA]</scope>
    <source>
        <strain evidence="2 3">HX-22-1</strain>
    </source>
</reference>
<protein>
    <submittedName>
        <fullName evidence="2">Uncharacterized protein</fullName>
    </submittedName>
</protein>
<keyword evidence="1" id="KW-1133">Transmembrane helix</keyword>